<gene>
    <name evidence="8" type="ORF">FCC1311_083852</name>
</gene>
<comment type="similarity">
    <text evidence="1">Belongs to the protein-tyrosine phosphatase family. Non-receptor class dual specificity subfamily.</text>
</comment>
<dbReference type="CDD" id="cd14498">
    <property type="entry name" value="DSP"/>
    <property type="match status" value="1"/>
</dbReference>
<evidence type="ECO:0000256" key="2">
    <source>
        <dbReference type="ARBA" id="ARBA00013064"/>
    </source>
</evidence>
<evidence type="ECO:0000256" key="4">
    <source>
        <dbReference type="ARBA" id="ARBA00022912"/>
    </source>
</evidence>
<evidence type="ECO:0000256" key="5">
    <source>
        <dbReference type="SAM" id="MobiDB-lite"/>
    </source>
</evidence>
<evidence type="ECO:0000313" key="8">
    <source>
        <dbReference type="EMBL" id="GBG32160.1"/>
    </source>
</evidence>
<dbReference type="PANTHER" id="PTHR10159">
    <property type="entry name" value="DUAL SPECIFICITY PROTEIN PHOSPHATASE"/>
    <property type="match status" value="1"/>
</dbReference>
<dbReference type="GO" id="GO:0043409">
    <property type="term" value="P:negative regulation of MAPK cascade"/>
    <property type="evidence" value="ECO:0007669"/>
    <property type="project" value="TreeGrafter"/>
</dbReference>
<sequence length="173" mass="19518">MGNSSSAKDGMGQNPSQVVQGHLFVGNRLDGMAAKMGNPRKFTHILCVEESSRYPNPESKIEFMLEPLKDDGSSDLEEFFDKVQDFLAEGVKTGRVLVHCTSGVNRGPTVAVLYLMKYWNYDLESAMRVVRRQRDGVNIHPDYIEQLTELSEKWQNSQRRQSKTKRIPGGSPP</sequence>
<reference evidence="8 9" key="1">
    <citation type="submission" date="2017-12" db="EMBL/GenBank/DDBJ databases">
        <title>Sequencing, de novo assembly and annotation of complete genome of a new Thraustochytrid species, strain FCC1311.</title>
        <authorList>
            <person name="Sedici K."/>
            <person name="Godart F."/>
            <person name="Aiese Cigliano R."/>
            <person name="Sanseverino W."/>
            <person name="Barakat M."/>
            <person name="Ortet P."/>
            <person name="Marechal E."/>
            <person name="Cagnac O."/>
            <person name="Amato A."/>
        </authorList>
    </citation>
    <scope>NUCLEOTIDE SEQUENCE [LARGE SCALE GENOMIC DNA]</scope>
</reference>
<feature type="domain" description="Tyrosine-protein phosphatase" evidence="6">
    <location>
        <begin position="14"/>
        <end position="156"/>
    </location>
</feature>
<feature type="region of interest" description="Disordered" evidence="5">
    <location>
        <begin position="153"/>
        <end position="173"/>
    </location>
</feature>
<accession>A0A2R5GMP6</accession>
<dbReference type="GO" id="GO:0033550">
    <property type="term" value="F:MAP kinase tyrosine phosphatase activity"/>
    <property type="evidence" value="ECO:0007669"/>
    <property type="project" value="TreeGrafter"/>
</dbReference>
<organism evidence="8 9">
    <name type="scientific">Hondaea fermentalgiana</name>
    <dbReference type="NCBI Taxonomy" id="2315210"/>
    <lineage>
        <taxon>Eukaryota</taxon>
        <taxon>Sar</taxon>
        <taxon>Stramenopiles</taxon>
        <taxon>Bigyra</taxon>
        <taxon>Labyrinthulomycetes</taxon>
        <taxon>Thraustochytrida</taxon>
        <taxon>Thraustochytriidae</taxon>
        <taxon>Hondaea</taxon>
    </lineage>
</organism>
<dbReference type="SMART" id="SM00195">
    <property type="entry name" value="DSPc"/>
    <property type="match status" value="1"/>
</dbReference>
<keyword evidence="3" id="KW-0378">Hydrolase</keyword>
<dbReference type="PROSITE" id="PS50054">
    <property type="entry name" value="TYR_PHOSPHATASE_DUAL"/>
    <property type="match status" value="1"/>
</dbReference>
<dbReference type="PANTHER" id="PTHR10159:SF519">
    <property type="entry name" value="DUAL SPECIFICITY PROTEIN PHOSPHATASE MPK3"/>
    <property type="match status" value="1"/>
</dbReference>
<dbReference type="GO" id="GO:0017017">
    <property type="term" value="F:MAP kinase tyrosine/serine/threonine phosphatase activity"/>
    <property type="evidence" value="ECO:0007669"/>
    <property type="project" value="TreeGrafter"/>
</dbReference>
<evidence type="ECO:0000256" key="3">
    <source>
        <dbReference type="ARBA" id="ARBA00022801"/>
    </source>
</evidence>
<evidence type="ECO:0000313" key="9">
    <source>
        <dbReference type="Proteomes" id="UP000241890"/>
    </source>
</evidence>
<dbReference type="InterPro" id="IPR000387">
    <property type="entry name" value="Tyr_Pase_dom"/>
</dbReference>
<evidence type="ECO:0000256" key="1">
    <source>
        <dbReference type="ARBA" id="ARBA00008601"/>
    </source>
</evidence>
<evidence type="ECO:0000259" key="6">
    <source>
        <dbReference type="PROSITE" id="PS50054"/>
    </source>
</evidence>
<name>A0A2R5GMP6_9STRA</name>
<dbReference type="Proteomes" id="UP000241890">
    <property type="component" value="Unassembled WGS sequence"/>
</dbReference>
<evidence type="ECO:0000259" key="7">
    <source>
        <dbReference type="PROSITE" id="PS50056"/>
    </source>
</evidence>
<keyword evidence="9" id="KW-1185">Reference proteome</keyword>
<keyword evidence="4" id="KW-0904">Protein phosphatase</keyword>
<dbReference type="InterPro" id="IPR000340">
    <property type="entry name" value="Dual-sp_phosphatase_cat-dom"/>
</dbReference>
<dbReference type="GO" id="GO:0005737">
    <property type="term" value="C:cytoplasm"/>
    <property type="evidence" value="ECO:0007669"/>
    <property type="project" value="TreeGrafter"/>
</dbReference>
<comment type="caution">
    <text evidence="8">The sequence shown here is derived from an EMBL/GenBank/DDBJ whole genome shotgun (WGS) entry which is preliminary data.</text>
</comment>
<proteinExistence type="inferred from homology"/>
<dbReference type="InParanoid" id="A0A2R5GMP6"/>
<feature type="domain" description="Tyrosine specific protein phosphatases" evidence="7">
    <location>
        <begin position="77"/>
        <end position="145"/>
    </location>
</feature>
<dbReference type="EMBL" id="BEYU01000115">
    <property type="protein sequence ID" value="GBG32160.1"/>
    <property type="molecule type" value="Genomic_DNA"/>
</dbReference>
<dbReference type="PROSITE" id="PS50056">
    <property type="entry name" value="TYR_PHOSPHATASE_2"/>
    <property type="match status" value="1"/>
</dbReference>
<dbReference type="EC" id="3.1.3.48" evidence="2"/>
<dbReference type="Gene3D" id="3.90.190.10">
    <property type="entry name" value="Protein tyrosine phosphatase superfamily"/>
    <property type="match status" value="1"/>
</dbReference>
<dbReference type="OrthoDB" id="10252009at2759"/>
<dbReference type="InterPro" id="IPR029021">
    <property type="entry name" value="Prot-tyrosine_phosphatase-like"/>
</dbReference>
<protein>
    <recommendedName>
        <fullName evidence="2">protein-tyrosine-phosphatase</fullName>
        <ecNumber evidence="2">3.1.3.48</ecNumber>
    </recommendedName>
</protein>
<dbReference type="SUPFAM" id="SSF52799">
    <property type="entry name" value="(Phosphotyrosine protein) phosphatases II"/>
    <property type="match status" value="1"/>
</dbReference>
<dbReference type="GO" id="GO:0008330">
    <property type="term" value="F:protein tyrosine/threonine phosphatase activity"/>
    <property type="evidence" value="ECO:0007669"/>
    <property type="project" value="TreeGrafter"/>
</dbReference>
<dbReference type="AlphaFoldDB" id="A0A2R5GMP6"/>
<dbReference type="Pfam" id="PF00782">
    <property type="entry name" value="DSPc"/>
    <property type="match status" value="1"/>
</dbReference>
<dbReference type="InterPro" id="IPR020422">
    <property type="entry name" value="TYR_PHOSPHATASE_DUAL_dom"/>
</dbReference>